<dbReference type="InterPro" id="IPR008979">
    <property type="entry name" value="Galactose-bd-like_sf"/>
</dbReference>
<keyword evidence="9" id="KW-1185">Reference proteome</keyword>
<evidence type="ECO:0000256" key="2">
    <source>
        <dbReference type="ARBA" id="ARBA00022525"/>
    </source>
</evidence>
<sequence>MLTIVKKSGASLLVASLLSASFLYPSDSKVYADPTETNVALGQATVSTNGVVSNAASLKLLVDGDRTTSNYAMIDASAGPKWVQLDLGESFPVTKVNVLNDYNPTATRTGRDIIVQLSNDPTFASGVSTIFNNDSDNTAGQGAGTDAAYLEPTDGSGKTIALGTPVSARYVRSWANGHIRSADASIQKVNTPVELEVYAAIPATNASLPINVNLTASNATVNSATLGWTSPGPSAVTGYDIRYSTSPITSANWDDGLAVKRVLGEPAPAAASSAQTLTVKGLPSGATVYFAMKTIGSGGQVSNLSSVANIAIKPVVNVAIGKTVSTNAASTSGQPLSALTDGVKTTDKYVLYGVSDGPKYAQVDLGQAYDVARVNIRNDWGAAGTYRTGKDLIVQLSNDPTFASGVTTVFNNDGDNSAGLGAGTDAEYVEPGDGSGKDILLADTVSARYVRYWANGHVRVNGTVNLVDTPVEIEVYADPQDNVPPAAVANLAVTRTTWKTVDLGWTAPGDNGNVGKASAYEFRRSTSPITAANWASATVVTGAPAPLTAGTAQSFTVGGLNPSTTYYFAMKSKDVINDSPLSNVVSSTTLAADTEAPAAIADLQVSQAIIHSAKLSWTAPGDDGTIGTAAGFEVRYSTSPITAANWSSASLVEDKMPQKASGSAMAMKVKELTAGTTYYFAVRTKDSVGNLSGLSNVVSATIATPTADAVTVNSLSALQTAINNAPAGGRVITLAAGTYNQTTTIQITGKNNITIQGATSNRGDTIIKGPGMSNSSMDINIKVNNSDYATIKNMTIQDSYYHAIQINDGSNYFHADNLKTWDNGEGGFKTTFDVNGINGYTDYGLIENSLIGYTTNGIQSVVEGIDIIAGKSWVVRGNKFENAQGWSGGVAYAVFAKANSLDTIIENNVLTNSFIAISFGGGGSGPAFFRNQDTTYEHRGGIIRNNVVYGTLDTGVYLNKATGFKVYNNTILNTPGSVGSIEPRFAETSGEIRNNLLSVAVKLRNSATAVQSDNLIGANGTWLANPAQGDYHLHPFFGAGARDIGVALPEVPTDMDGQTRPYGSAPDVGADEFVPNETTPPSAIANVAASAATARTFKLTWSAPGDDGNTGTAYLYDIRYANAPITEANWSSAQKVETSLLPAASGTSQSITVTGPTAGTTVYAAIKTVDDQGNVSALSNVASIAMASSSATEFSPADDVQDAAGAIYPNQQTLGIQNNGFSIYWAYLQGNFSGYAGSSAERATLRLYTAYNKPITMKLTITGLQDNSWTEGSVTSSNLPSETGAVNLGLLPVSGPGWKDFDITDFVNSHMGDKKVSFKLSDPLVQSNPVSFNSSENPYNRPIIVIENTDTLAPDAIADLAAGERTLSSVALKWTAPGDDGNVRTASEYDVRYSTSPITAANWSSATPVIGEPTPQVAGTKQQFSVLGLTPGATYYFAMKTRDNANNYSGLSNVIQVVMESTINVAKNKSVTSNGTASNNVPLSILTDGVTARDQYALIGVSTGPKWVQVDLGQAYGIKKINIRNDWGASADTYRTGRDHVVQVSNDPNFATGVTTVFNNDQDNSSGLGVGTDAEYQEPADGSGKTITLSSTINARYVRFSANGHVRVNQTYNAVNTPVEIEVYADPGDSVAPAAVTNLSGSQTTWKTTKLSWTAPGDDGSTGTADAYDIRYHTAPITENNWNDAVKLTNAPAPQVAGTAQSVAVTGLTPATTYYFAMRAIDEATNVSALSNVWSVTTPASDPTPPAAIADLQAVAPNIRSVQLTWTAPGNDGTVGKAAGYDVRYSTSPITEANWASATQAEDELAQKDAGSAMKFQVNQLSTGVTYYIAVKTFDDAGNYSALSNVVTATTNTPVSDAVTVASLAQLQQAIDGAPAGGRVITLAAGTYNQTATISINGKNNITIQGATTNYNDTVVVGMGIDNSSLDINFKVNDADYVTIKNMTIRDSYFHSVQVNSGSDYFRADHLKTWDNGEGGFKSTSGGSPDLPYADYGVIENSVIGYTTSGKRSVVEGIDLVASKGWIIRGNTFQNAKGVGDGVAYAFFAKGNSMDTIVENNVFLNSFIAMSFGGGGTGANLFRNGDTTYEHRGGIMRNNVVYGTLDAAVYMNKANGFKVYNNTMLNIAPTASVGGVESRYAASSGDIRNNLMDKNVKLRDGGAATSGNNIIDGTASMLVNAAAGDYHLNPATAQRAIDAGATLSTDVPTDMDGQQRPTGAAYDIGADEVSAAPLAPTSVTGSVYGGAVQLSWSVSSGATSYNVKRATVSGGPYTSLATGVTTNAYTDSTVAAGTTYYYVVAAVSAGGTSPDSAAASVIVPNPVPTGVTATGGGGSVTVNWTAVSGATGYNVKRGTVSGGPYTTIATSVTAVTYTDQTVTNGTTYYYVVSSLYNGGESANSSQASAAPLANLALGKTVTASSTYNTTNWGVGKAVDGERNSIAGKFGWTSNDSLTADHTEWIMVDLGAAATISQVGLYPRNDTGTVGYGFPVDFTIQVSTDGTTWSTVVSRTAYALPGNAVQSFSFASAQARYVKVTGTSLRKNPSDSNYYRMQLAELEVY</sequence>
<dbReference type="SUPFAM" id="SSF49265">
    <property type="entry name" value="Fibronectin type III"/>
    <property type="match status" value="5"/>
</dbReference>
<evidence type="ECO:0000256" key="5">
    <source>
        <dbReference type="SAM" id="SignalP"/>
    </source>
</evidence>
<evidence type="ECO:0000256" key="1">
    <source>
        <dbReference type="ARBA" id="ARBA00004613"/>
    </source>
</evidence>
<proteinExistence type="predicted"/>
<dbReference type="PROSITE" id="PS50853">
    <property type="entry name" value="FN3"/>
    <property type="match status" value="9"/>
</dbReference>
<feature type="signal peptide" evidence="5">
    <location>
        <begin position="1"/>
        <end position="25"/>
    </location>
</feature>
<dbReference type="InterPro" id="IPR059226">
    <property type="entry name" value="Choice_anch_Q_dom"/>
</dbReference>
<dbReference type="InterPro" id="IPR012334">
    <property type="entry name" value="Pectin_lyas_fold"/>
</dbReference>
<dbReference type="PANTHER" id="PTHR13817:SF166">
    <property type="entry name" value="NEURONAL IGCAM-RELATED"/>
    <property type="match status" value="1"/>
</dbReference>
<dbReference type="CDD" id="cd00063">
    <property type="entry name" value="FN3"/>
    <property type="match status" value="6"/>
</dbReference>
<feature type="domain" description="Fibronectin type-III" evidence="7">
    <location>
        <begin position="1635"/>
        <end position="1741"/>
    </location>
</feature>
<feature type="domain" description="Fibronectin type-III" evidence="7">
    <location>
        <begin position="599"/>
        <end position="707"/>
    </location>
</feature>
<feature type="domain" description="Fibronectin type-III" evidence="7">
    <location>
        <begin position="487"/>
        <end position="592"/>
    </location>
</feature>
<name>A0ABT6TN41_9BACL</name>
<dbReference type="Pfam" id="PF00754">
    <property type="entry name" value="F5_F8_type_C"/>
    <property type="match status" value="1"/>
</dbReference>
<feature type="domain" description="F5/8 type C" evidence="6">
    <location>
        <begin position="2400"/>
        <end position="2556"/>
    </location>
</feature>
<feature type="chain" id="PRO_5046118261" evidence="5">
    <location>
        <begin position="26"/>
        <end position="2556"/>
    </location>
</feature>
<dbReference type="InterPro" id="IPR013783">
    <property type="entry name" value="Ig-like_fold"/>
</dbReference>
<dbReference type="InterPro" id="IPR003961">
    <property type="entry name" value="FN3_dom"/>
</dbReference>
<feature type="domain" description="Fibronectin type-III" evidence="7">
    <location>
        <begin position="1748"/>
        <end position="1854"/>
    </location>
</feature>
<dbReference type="Gene3D" id="2.160.20.10">
    <property type="entry name" value="Single-stranded right-handed beta-helix, Pectin lyase-like"/>
    <property type="match status" value="2"/>
</dbReference>
<dbReference type="InterPro" id="IPR050964">
    <property type="entry name" value="Striated_Muscle_Regulatory"/>
</dbReference>
<dbReference type="RefSeq" id="WP_282910987.1">
    <property type="nucleotide sequence ID" value="NZ_JAGRPV010000001.1"/>
</dbReference>
<dbReference type="InterPro" id="IPR006626">
    <property type="entry name" value="PbH1"/>
</dbReference>
<dbReference type="SUPFAM" id="SSF51126">
    <property type="entry name" value="Pectin lyase-like"/>
    <property type="match status" value="2"/>
</dbReference>
<comment type="subcellular location">
    <subcellularLocation>
        <location evidence="1">Secreted</location>
    </subcellularLocation>
</comment>
<keyword evidence="3 5" id="KW-0732">Signal</keyword>
<dbReference type="Gene3D" id="2.60.120.260">
    <property type="entry name" value="Galactose-binding domain-like"/>
    <property type="match status" value="4"/>
</dbReference>
<dbReference type="Pfam" id="PF24517">
    <property type="entry name" value="CBM96"/>
    <property type="match status" value="1"/>
</dbReference>
<comment type="caution">
    <text evidence="8">The sequence shown here is derived from an EMBL/GenBank/DDBJ whole genome shotgun (WGS) entry which is preliminary data.</text>
</comment>
<feature type="domain" description="F5/8 type C" evidence="6">
    <location>
        <begin position="1452"/>
        <end position="1626"/>
    </location>
</feature>
<feature type="domain" description="F5/8 type C" evidence="6">
    <location>
        <begin position="27"/>
        <end position="200"/>
    </location>
</feature>
<dbReference type="Gene3D" id="2.60.40.10">
    <property type="entry name" value="Immunoglobulins"/>
    <property type="match status" value="9"/>
</dbReference>
<evidence type="ECO:0000313" key="8">
    <source>
        <dbReference type="EMBL" id="MDI4648259.1"/>
    </source>
</evidence>
<keyword evidence="2" id="KW-0964">Secreted</keyword>
<evidence type="ECO:0000256" key="3">
    <source>
        <dbReference type="ARBA" id="ARBA00022729"/>
    </source>
</evidence>
<feature type="domain" description="Fibronectin type-III" evidence="7">
    <location>
        <begin position="1356"/>
        <end position="1462"/>
    </location>
</feature>
<evidence type="ECO:0000256" key="4">
    <source>
        <dbReference type="ARBA" id="ARBA00022737"/>
    </source>
</evidence>
<gene>
    <name evidence="8" type="ORF">KB449_25130</name>
</gene>
<dbReference type="SMART" id="SM00060">
    <property type="entry name" value="FN3"/>
    <property type="match status" value="9"/>
</dbReference>
<organism evidence="8 9">
    <name type="scientific">Cohnella hashimotonis</name>
    <dbReference type="NCBI Taxonomy" id="2826895"/>
    <lineage>
        <taxon>Bacteria</taxon>
        <taxon>Bacillati</taxon>
        <taxon>Bacillota</taxon>
        <taxon>Bacilli</taxon>
        <taxon>Bacillales</taxon>
        <taxon>Paenibacillaceae</taxon>
        <taxon>Cohnella</taxon>
    </lineage>
</organism>
<dbReference type="Proteomes" id="UP001161691">
    <property type="component" value="Unassembled WGS sequence"/>
</dbReference>
<dbReference type="InterPro" id="IPR055372">
    <property type="entry name" value="CBM96"/>
</dbReference>
<dbReference type="SUPFAM" id="SSF49785">
    <property type="entry name" value="Galactose-binding domain-like"/>
    <property type="match status" value="4"/>
</dbReference>
<feature type="domain" description="Fibronectin type-III" evidence="7">
    <location>
        <begin position="2228"/>
        <end position="2318"/>
    </location>
</feature>
<evidence type="ECO:0000259" key="7">
    <source>
        <dbReference type="PROSITE" id="PS50853"/>
    </source>
</evidence>
<feature type="domain" description="Fibronectin type-III" evidence="7">
    <location>
        <begin position="1080"/>
        <end position="1189"/>
    </location>
</feature>
<dbReference type="InterPro" id="IPR036116">
    <property type="entry name" value="FN3_sf"/>
</dbReference>
<dbReference type="EMBL" id="JAGRPV010000001">
    <property type="protein sequence ID" value="MDI4648259.1"/>
    <property type="molecule type" value="Genomic_DNA"/>
</dbReference>
<dbReference type="InterPro" id="IPR011050">
    <property type="entry name" value="Pectin_lyase_fold/virulence"/>
</dbReference>
<dbReference type="PROSITE" id="PS50022">
    <property type="entry name" value="FA58C_3"/>
    <property type="match status" value="3"/>
</dbReference>
<reference evidence="8" key="1">
    <citation type="submission" date="2023-04" db="EMBL/GenBank/DDBJ databases">
        <title>Comparative genomic analysis of Cohnella hashimotonis sp. nov., isolated from the International Space Station.</title>
        <authorList>
            <person name="Venkateswaran K."/>
            <person name="Simpson A."/>
        </authorList>
    </citation>
    <scope>NUCLEOTIDE SEQUENCE</scope>
    <source>
        <strain evidence="8">F6_2S_P_1</strain>
    </source>
</reference>
<dbReference type="PANTHER" id="PTHR13817">
    <property type="entry name" value="TITIN"/>
    <property type="match status" value="1"/>
</dbReference>
<feature type="domain" description="Fibronectin type-III" evidence="7">
    <location>
        <begin position="210"/>
        <end position="315"/>
    </location>
</feature>
<feature type="domain" description="Fibronectin type-III" evidence="7">
    <location>
        <begin position="2319"/>
        <end position="2406"/>
    </location>
</feature>
<keyword evidence="4" id="KW-0677">Repeat</keyword>
<evidence type="ECO:0000259" key="6">
    <source>
        <dbReference type="PROSITE" id="PS50022"/>
    </source>
</evidence>
<dbReference type="NCBIfam" id="NF041518">
    <property type="entry name" value="choice_anch_Q"/>
    <property type="match status" value="1"/>
</dbReference>
<accession>A0ABT6TN41</accession>
<evidence type="ECO:0000313" key="9">
    <source>
        <dbReference type="Proteomes" id="UP001161691"/>
    </source>
</evidence>
<dbReference type="InterPro" id="IPR000421">
    <property type="entry name" value="FA58C"/>
</dbReference>
<protein>
    <submittedName>
        <fullName evidence="8">Discoidin domain-containing protein</fullName>
    </submittedName>
</protein>
<dbReference type="Pfam" id="PF00041">
    <property type="entry name" value="fn3"/>
    <property type="match status" value="2"/>
</dbReference>
<dbReference type="SMART" id="SM00710">
    <property type="entry name" value="PbH1"/>
    <property type="match status" value="8"/>
</dbReference>